<gene>
    <name evidence="3" type="ORF">EVAR_62506_1</name>
</gene>
<reference evidence="3 4" key="1">
    <citation type="journal article" date="2019" name="Commun. Biol.">
        <title>The bagworm genome reveals a unique fibroin gene that provides high tensile strength.</title>
        <authorList>
            <person name="Kono N."/>
            <person name="Nakamura H."/>
            <person name="Ohtoshi R."/>
            <person name="Tomita M."/>
            <person name="Numata K."/>
            <person name="Arakawa K."/>
        </authorList>
    </citation>
    <scope>NUCLEOTIDE SEQUENCE [LARGE SCALE GENOMIC DNA]</scope>
</reference>
<keyword evidence="2" id="KW-1133">Transmembrane helix</keyword>
<protein>
    <submittedName>
        <fullName evidence="3">Uncharacterized protein</fullName>
    </submittedName>
</protein>
<evidence type="ECO:0000256" key="1">
    <source>
        <dbReference type="SAM" id="MobiDB-lite"/>
    </source>
</evidence>
<name>A0A4C1SFM1_EUMVA</name>
<keyword evidence="2" id="KW-0472">Membrane</keyword>
<dbReference type="EMBL" id="BGZK01003337">
    <property type="protein sequence ID" value="GBP00177.1"/>
    <property type="molecule type" value="Genomic_DNA"/>
</dbReference>
<keyword evidence="2" id="KW-0812">Transmembrane</keyword>
<organism evidence="3 4">
    <name type="scientific">Eumeta variegata</name>
    <name type="common">Bagworm moth</name>
    <name type="synonym">Eumeta japonica</name>
    <dbReference type="NCBI Taxonomy" id="151549"/>
    <lineage>
        <taxon>Eukaryota</taxon>
        <taxon>Metazoa</taxon>
        <taxon>Ecdysozoa</taxon>
        <taxon>Arthropoda</taxon>
        <taxon>Hexapoda</taxon>
        <taxon>Insecta</taxon>
        <taxon>Pterygota</taxon>
        <taxon>Neoptera</taxon>
        <taxon>Endopterygota</taxon>
        <taxon>Lepidoptera</taxon>
        <taxon>Glossata</taxon>
        <taxon>Ditrysia</taxon>
        <taxon>Tineoidea</taxon>
        <taxon>Psychidae</taxon>
        <taxon>Oiketicinae</taxon>
        <taxon>Eumeta</taxon>
    </lineage>
</organism>
<dbReference type="AlphaFoldDB" id="A0A4C1SFM1"/>
<keyword evidence="4" id="KW-1185">Reference proteome</keyword>
<evidence type="ECO:0000313" key="4">
    <source>
        <dbReference type="Proteomes" id="UP000299102"/>
    </source>
</evidence>
<evidence type="ECO:0000313" key="3">
    <source>
        <dbReference type="EMBL" id="GBP00177.1"/>
    </source>
</evidence>
<sequence length="218" mass="24556">MIHTYLFIYSFNIAVAVAVRLSFGAVCRMAGSCPAPAPARSRWPARPPDSRPPDCQCCRSLLSLALGIRRYESKRSSEIEKKKKFFSSSISLAADRLAGWFRAPPPYPAHRTAPCVAPSKQESLLPALSPCCIFAYTNEHTAPDVRRPTRAFRRRHRALLRVGIEPPPTIRRLQRAIDELDQWFRLWRIDVNPDSRQLYSQAIARVGVTLLSTGTLPT</sequence>
<dbReference type="Proteomes" id="UP000299102">
    <property type="component" value="Unassembled WGS sequence"/>
</dbReference>
<comment type="caution">
    <text evidence="3">The sequence shown here is derived from an EMBL/GenBank/DDBJ whole genome shotgun (WGS) entry which is preliminary data.</text>
</comment>
<evidence type="ECO:0000256" key="2">
    <source>
        <dbReference type="SAM" id="Phobius"/>
    </source>
</evidence>
<proteinExistence type="predicted"/>
<feature type="region of interest" description="Disordered" evidence="1">
    <location>
        <begin position="33"/>
        <end position="52"/>
    </location>
</feature>
<accession>A0A4C1SFM1</accession>
<feature type="transmembrane region" description="Helical" evidence="2">
    <location>
        <begin position="6"/>
        <end position="23"/>
    </location>
</feature>